<gene>
    <name evidence="1" type="ORF">AMTR_s00143p00105190</name>
</gene>
<dbReference type="Gene3D" id="1.25.40.10">
    <property type="entry name" value="Tetratricopeptide repeat domain"/>
    <property type="match status" value="1"/>
</dbReference>
<dbReference type="Proteomes" id="UP000017836">
    <property type="component" value="Unassembled WGS sequence"/>
</dbReference>
<name>W1P7Z0_AMBTC</name>
<evidence type="ECO:0000313" key="2">
    <source>
        <dbReference type="Proteomes" id="UP000017836"/>
    </source>
</evidence>
<protein>
    <submittedName>
        <fullName evidence="1">Uncharacterized protein</fullName>
    </submittedName>
</protein>
<sequence length="95" mass="11017">MELMKLVENQKYESELGLYDTLIHCLYKNGSVGRARSLESEEEKVLVSFEKSLALRLVPDVVTVTKLIEVPLVEGQLWKQKRCYRELKTQESCLI</sequence>
<dbReference type="AlphaFoldDB" id="W1P7Z0"/>
<dbReference type="Gramene" id="ERN06002">
    <property type="protein sequence ID" value="ERN06002"/>
    <property type="gene ID" value="AMTR_s00143p00105190"/>
</dbReference>
<dbReference type="EMBL" id="KI393946">
    <property type="protein sequence ID" value="ERN06002.1"/>
    <property type="molecule type" value="Genomic_DNA"/>
</dbReference>
<dbReference type="InterPro" id="IPR011990">
    <property type="entry name" value="TPR-like_helical_dom_sf"/>
</dbReference>
<evidence type="ECO:0000313" key="1">
    <source>
        <dbReference type="EMBL" id="ERN06002.1"/>
    </source>
</evidence>
<reference evidence="2" key="1">
    <citation type="journal article" date="2013" name="Science">
        <title>The Amborella genome and the evolution of flowering plants.</title>
        <authorList>
            <consortium name="Amborella Genome Project"/>
        </authorList>
    </citation>
    <scope>NUCLEOTIDE SEQUENCE [LARGE SCALE GENOMIC DNA]</scope>
</reference>
<accession>W1P7Z0</accession>
<organism evidence="1 2">
    <name type="scientific">Amborella trichopoda</name>
    <dbReference type="NCBI Taxonomy" id="13333"/>
    <lineage>
        <taxon>Eukaryota</taxon>
        <taxon>Viridiplantae</taxon>
        <taxon>Streptophyta</taxon>
        <taxon>Embryophyta</taxon>
        <taxon>Tracheophyta</taxon>
        <taxon>Spermatophyta</taxon>
        <taxon>Magnoliopsida</taxon>
        <taxon>Amborellales</taxon>
        <taxon>Amborellaceae</taxon>
        <taxon>Amborella</taxon>
    </lineage>
</organism>
<keyword evidence="2" id="KW-1185">Reference proteome</keyword>
<proteinExistence type="predicted"/>
<dbReference type="HOGENOM" id="CLU_2375657_0_0_1"/>